<reference evidence="1 2" key="1">
    <citation type="submission" date="2019-02" db="EMBL/GenBank/DDBJ databases">
        <title>Deep-cultivation of Planctomycetes and their phenomic and genomic characterization uncovers novel biology.</title>
        <authorList>
            <person name="Wiegand S."/>
            <person name="Jogler M."/>
            <person name="Boedeker C."/>
            <person name="Pinto D."/>
            <person name="Vollmers J."/>
            <person name="Rivas-Marin E."/>
            <person name="Kohn T."/>
            <person name="Peeters S.H."/>
            <person name="Heuer A."/>
            <person name="Rast P."/>
            <person name="Oberbeckmann S."/>
            <person name="Bunk B."/>
            <person name="Jeske O."/>
            <person name="Meyerdierks A."/>
            <person name="Storesund J.E."/>
            <person name="Kallscheuer N."/>
            <person name="Luecker S."/>
            <person name="Lage O.M."/>
            <person name="Pohl T."/>
            <person name="Merkel B.J."/>
            <person name="Hornburger P."/>
            <person name="Mueller R.-W."/>
            <person name="Bruemmer F."/>
            <person name="Labrenz M."/>
            <person name="Spormann A.M."/>
            <person name="Op den Camp H."/>
            <person name="Overmann J."/>
            <person name="Amann R."/>
            <person name="Jetten M.S.M."/>
            <person name="Mascher T."/>
            <person name="Medema M.H."/>
            <person name="Devos D.P."/>
            <person name="Kaster A.-K."/>
            <person name="Ovreas L."/>
            <person name="Rohde M."/>
            <person name="Galperin M.Y."/>
            <person name="Jogler C."/>
        </authorList>
    </citation>
    <scope>NUCLEOTIDE SEQUENCE [LARGE SCALE GENOMIC DNA]</scope>
    <source>
        <strain evidence="1 2">Pla85_3_4</strain>
    </source>
</reference>
<sequence length="170" mass="19471">MDPSQHAQDRNFLEKMAAYIPGFHGYMQREYRRESDQMLRTFMADRLQRSKTGIDGYMQTLIGRGQLDGLDQVERIRTKLDTLIAGLRGAMRGYSAAFEYVKVHESTLEQVYEHDLRLVRDVEDLATRIEELPASDAPPAGVAAEFTRAVDEVQQLFDERGRLLEGMGEK</sequence>
<proteinExistence type="predicted"/>
<evidence type="ECO:0000313" key="2">
    <source>
        <dbReference type="Proteomes" id="UP000317648"/>
    </source>
</evidence>
<dbReference type="Proteomes" id="UP000317648">
    <property type="component" value="Chromosome"/>
</dbReference>
<protein>
    <submittedName>
        <fullName evidence="1">Uncharacterized protein</fullName>
    </submittedName>
</protein>
<dbReference type="RefSeq" id="WP_145055090.1">
    <property type="nucleotide sequence ID" value="NZ_CP036433.1"/>
</dbReference>
<evidence type="ECO:0000313" key="1">
    <source>
        <dbReference type="EMBL" id="QDU96462.1"/>
    </source>
</evidence>
<name>A0A518DXA5_9BACT</name>
<dbReference type="OrthoDB" id="266217at2"/>
<keyword evidence="2" id="KW-1185">Reference proteome</keyword>
<accession>A0A518DXA5</accession>
<organism evidence="1 2">
    <name type="scientific">Lignipirellula cremea</name>
    <dbReference type="NCBI Taxonomy" id="2528010"/>
    <lineage>
        <taxon>Bacteria</taxon>
        <taxon>Pseudomonadati</taxon>
        <taxon>Planctomycetota</taxon>
        <taxon>Planctomycetia</taxon>
        <taxon>Pirellulales</taxon>
        <taxon>Pirellulaceae</taxon>
        <taxon>Lignipirellula</taxon>
    </lineage>
</organism>
<dbReference type="AlphaFoldDB" id="A0A518DXA5"/>
<dbReference type="EMBL" id="CP036433">
    <property type="protein sequence ID" value="QDU96462.1"/>
    <property type="molecule type" value="Genomic_DNA"/>
</dbReference>
<gene>
    <name evidence="1" type="ORF">Pla8534_42830</name>
</gene>
<dbReference type="KEGG" id="lcre:Pla8534_42830"/>